<reference evidence="8" key="1">
    <citation type="submission" date="2010-07" db="EMBL/GenBank/DDBJ databases">
        <title>The complete genome of Methanosalsum zhilinae DSM 4017.</title>
        <authorList>
            <consortium name="US DOE Joint Genome Institute (JGI-PGF)"/>
            <person name="Lucas S."/>
            <person name="Copeland A."/>
            <person name="Lapidus A."/>
            <person name="Glavina del Rio T."/>
            <person name="Dalin E."/>
            <person name="Tice H."/>
            <person name="Bruce D."/>
            <person name="Goodwin L."/>
            <person name="Pitluck S."/>
            <person name="Kyrpides N."/>
            <person name="Mavromatis K."/>
            <person name="Ovchinnikova G."/>
            <person name="Daligault H."/>
            <person name="Detter J.C."/>
            <person name="Han C."/>
            <person name="Tapia R."/>
            <person name="Larimer F."/>
            <person name="Land M."/>
            <person name="Hauser L."/>
            <person name="Markowitz V."/>
            <person name="Cheng J.-F."/>
            <person name="Hugenholtz P."/>
            <person name="Woyke T."/>
            <person name="Wu D."/>
            <person name="Spring S."/>
            <person name="Schueler E."/>
            <person name="Brambilla E."/>
            <person name="Klenk H.-P."/>
            <person name="Eisen J.A."/>
        </authorList>
    </citation>
    <scope>NUCLEOTIDE SEQUENCE</scope>
    <source>
        <strain evidence="8">DSM 4017</strain>
    </source>
</reference>
<dbReference type="InterPro" id="IPR039659">
    <property type="entry name" value="SPT5"/>
</dbReference>
<evidence type="ECO:0000259" key="6">
    <source>
        <dbReference type="SMART" id="SM00738"/>
    </source>
</evidence>
<dbReference type="KEGG" id="mzh:Mzhil_1986"/>
<dbReference type="CDD" id="cd09887">
    <property type="entry name" value="NGN_Arch"/>
    <property type="match status" value="1"/>
</dbReference>
<evidence type="ECO:0000256" key="1">
    <source>
        <dbReference type="ARBA" id="ARBA00006956"/>
    </source>
</evidence>
<dbReference type="Pfam" id="PF03439">
    <property type="entry name" value="Spt5-NGN"/>
    <property type="match status" value="1"/>
</dbReference>
<dbReference type="InterPro" id="IPR005100">
    <property type="entry name" value="NGN-domain"/>
</dbReference>
<evidence type="ECO:0000256" key="3">
    <source>
        <dbReference type="ARBA" id="ARBA00023163"/>
    </source>
</evidence>
<dbReference type="InterPro" id="IPR011590">
    <property type="entry name" value="Spt5_arc"/>
</dbReference>
<protein>
    <recommendedName>
        <fullName evidence="4 5">Transcription elongation factor Spt5</fullName>
    </recommendedName>
</protein>
<dbReference type="SMART" id="SM00739">
    <property type="entry name" value="KOW"/>
    <property type="match status" value="1"/>
</dbReference>
<dbReference type="InterPro" id="IPR005824">
    <property type="entry name" value="KOW"/>
</dbReference>
<dbReference type="Gene3D" id="3.30.70.940">
    <property type="entry name" value="NusG, N-terminal domain"/>
    <property type="match status" value="1"/>
</dbReference>
<gene>
    <name evidence="4" type="primary">spt5</name>
    <name evidence="8" type="ordered locus">Mzhil_1986</name>
</gene>
<evidence type="ECO:0000256" key="4">
    <source>
        <dbReference type="HAMAP-Rule" id="MF_00950"/>
    </source>
</evidence>
<feature type="domain" description="KOW" evidence="7">
    <location>
        <begin position="96"/>
        <end position="123"/>
    </location>
</feature>
<keyword evidence="3 4" id="KW-0804">Transcription</keyword>
<dbReference type="HOGENOM" id="CLU_113589_0_0_2"/>
<dbReference type="GO" id="GO:0003746">
    <property type="term" value="F:translation elongation factor activity"/>
    <property type="evidence" value="ECO:0007669"/>
    <property type="project" value="InterPro"/>
</dbReference>
<keyword evidence="2 4" id="KW-0805">Transcription regulation</keyword>
<dbReference type="Gene3D" id="2.30.30.30">
    <property type="match status" value="1"/>
</dbReference>
<feature type="domain" description="NusG-like N-terminal" evidence="6">
    <location>
        <begin position="7"/>
        <end position="91"/>
    </location>
</feature>
<name>F7XKV2_METZD</name>
<dbReference type="GO" id="GO:0003729">
    <property type="term" value="F:mRNA binding"/>
    <property type="evidence" value="ECO:0007669"/>
    <property type="project" value="TreeGrafter"/>
</dbReference>
<dbReference type="SMART" id="SM00738">
    <property type="entry name" value="NGN"/>
    <property type="match status" value="1"/>
</dbReference>
<comment type="function">
    <text evidence="4">Stimulates transcription elongation.</text>
</comment>
<dbReference type="EMBL" id="CP002101">
    <property type="protein sequence ID" value="AEH61819.1"/>
    <property type="molecule type" value="Genomic_DNA"/>
</dbReference>
<evidence type="ECO:0000313" key="9">
    <source>
        <dbReference type="Proteomes" id="UP000006622"/>
    </source>
</evidence>
<evidence type="ECO:0000256" key="2">
    <source>
        <dbReference type="ARBA" id="ARBA00023015"/>
    </source>
</evidence>
<dbReference type="GO" id="GO:0006368">
    <property type="term" value="P:transcription elongation by RNA polymerase II"/>
    <property type="evidence" value="ECO:0007669"/>
    <property type="project" value="TreeGrafter"/>
</dbReference>
<dbReference type="PANTHER" id="PTHR11125:SF7">
    <property type="entry name" value="TRANSCRIPTION ELONGATION FACTOR SPT5"/>
    <property type="match status" value="1"/>
</dbReference>
<evidence type="ECO:0000259" key="7">
    <source>
        <dbReference type="SMART" id="SM00739"/>
    </source>
</evidence>
<comment type="similarity">
    <text evidence="1">Belongs to the SPT5 family.</text>
</comment>
<proteinExistence type="inferred from homology"/>
<dbReference type="HAMAP" id="MF_00950">
    <property type="entry name" value="Spt5_arch"/>
    <property type="match status" value="1"/>
</dbReference>
<comment type="subunit">
    <text evidence="4">Heterodimer composed of Spt4 and Spt5. Interacts with RNA polymerase (RNAP).</text>
</comment>
<dbReference type="RefSeq" id="WP_013899254.1">
    <property type="nucleotide sequence ID" value="NC_015676.1"/>
</dbReference>
<comment type="similarity">
    <text evidence="4">Belongs to the archaeal Spt5 family.</text>
</comment>
<dbReference type="GO" id="GO:0032784">
    <property type="term" value="P:regulation of DNA-templated transcription elongation"/>
    <property type="evidence" value="ECO:0007669"/>
    <property type="project" value="InterPro"/>
</dbReference>
<dbReference type="InterPro" id="IPR006645">
    <property type="entry name" value="NGN-like_dom"/>
</dbReference>
<evidence type="ECO:0000256" key="5">
    <source>
        <dbReference type="NCBIfam" id="TIGR00405"/>
    </source>
</evidence>
<dbReference type="Proteomes" id="UP000006622">
    <property type="component" value="Chromosome"/>
</dbReference>
<dbReference type="SUPFAM" id="SSF50104">
    <property type="entry name" value="Translation proteins SH3-like domain"/>
    <property type="match status" value="1"/>
</dbReference>
<dbReference type="InterPro" id="IPR008991">
    <property type="entry name" value="Translation_prot_SH3-like_sf"/>
</dbReference>
<dbReference type="OrthoDB" id="371863at2157"/>
<dbReference type="NCBIfam" id="TIGR00405">
    <property type="entry name" value="KOW_elon_Spt5"/>
    <property type="match status" value="1"/>
</dbReference>
<dbReference type="PANTHER" id="PTHR11125">
    <property type="entry name" value="SUPPRESSOR OF TY 5"/>
    <property type="match status" value="1"/>
</dbReference>
<evidence type="ECO:0000313" key="8">
    <source>
        <dbReference type="EMBL" id="AEH61819.1"/>
    </source>
</evidence>
<dbReference type="InterPro" id="IPR014722">
    <property type="entry name" value="Rib_uL2_dom2"/>
</dbReference>
<dbReference type="InterPro" id="IPR036735">
    <property type="entry name" value="NGN_dom_sf"/>
</dbReference>
<dbReference type="CDD" id="cd06091">
    <property type="entry name" value="KOW_NusG"/>
    <property type="match status" value="1"/>
</dbReference>
<dbReference type="AlphaFoldDB" id="F7XKV2"/>
<dbReference type="GO" id="GO:0006357">
    <property type="term" value="P:regulation of transcription by RNA polymerase II"/>
    <property type="evidence" value="ECO:0007669"/>
    <property type="project" value="InterPro"/>
</dbReference>
<keyword evidence="9" id="KW-1185">Reference proteome</keyword>
<dbReference type="GeneID" id="10823631"/>
<organism evidence="8 9">
    <name type="scientific">Methanosalsum zhilinae (strain DSM 4017 / NBRC 107636 / OCM 62 / WeN5)</name>
    <name type="common">Methanohalophilus zhilinae</name>
    <dbReference type="NCBI Taxonomy" id="679901"/>
    <lineage>
        <taxon>Archaea</taxon>
        <taxon>Methanobacteriati</taxon>
        <taxon>Methanobacteriota</taxon>
        <taxon>Stenosarchaea group</taxon>
        <taxon>Methanomicrobia</taxon>
        <taxon>Methanosarcinales</taxon>
        <taxon>Methanosarcinaceae</taxon>
        <taxon>Methanosalsum</taxon>
    </lineage>
</organism>
<accession>F7XKV2</accession>
<dbReference type="STRING" id="679901.Mzhil_1986"/>
<sequence length="156" mass="17189">MASEDEESAIFVVKTTANQERSVAVMLTQIAKKDRLDIRSILAPDELKGYILIESPRASIVEQAIQTVPHARSIVKGQSSLDEIMHFLTPKPTVTGITEGAIIEITSGPFKGEKARVKRVDEGHEEITVELFDAVVPIPITIRGDTVRVLKKEEQS</sequence>
<dbReference type="Pfam" id="PF00467">
    <property type="entry name" value="KOW"/>
    <property type="match status" value="1"/>
</dbReference>